<keyword evidence="2" id="KW-0732">Signal</keyword>
<dbReference type="HOGENOM" id="CLU_094197_0_0_9"/>
<feature type="signal peptide" evidence="2">
    <location>
        <begin position="1"/>
        <end position="24"/>
    </location>
</feature>
<evidence type="ECO:0008006" key="4">
    <source>
        <dbReference type="Google" id="ProtNLM"/>
    </source>
</evidence>
<evidence type="ECO:0000256" key="1">
    <source>
        <dbReference type="SAM" id="MobiDB-lite"/>
    </source>
</evidence>
<gene>
    <name evidence="3" type="ORF">BN1050_02146</name>
</gene>
<dbReference type="EMBL" id="LN483076">
    <property type="protein sequence ID" value="CEA04792.1"/>
    <property type="molecule type" value="Genomic_DNA"/>
</dbReference>
<feature type="chain" id="PRO_5039207183" description="Lipoprotein" evidence="2">
    <location>
        <begin position="25"/>
        <end position="255"/>
    </location>
</feature>
<accession>A0A078MHA5</accession>
<feature type="compositionally biased region" description="Basic and acidic residues" evidence="1">
    <location>
        <begin position="236"/>
        <end position="248"/>
    </location>
</feature>
<evidence type="ECO:0000256" key="2">
    <source>
        <dbReference type="SAM" id="SignalP"/>
    </source>
</evidence>
<proteinExistence type="predicted"/>
<protein>
    <recommendedName>
        <fullName evidence="4">Lipoprotein</fullName>
    </recommendedName>
</protein>
<reference evidence="3" key="1">
    <citation type="submission" date="2014-07" db="EMBL/GenBank/DDBJ databases">
        <authorList>
            <person name="Urmite Genomes Urmite Genomes"/>
        </authorList>
    </citation>
    <scope>NUCLEOTIDE SEQUENCE</scope>
    <source>
        <strain evidence="3">13S34_air</strain>
    </source>
</reference>
<name>A0A078MHA5_9BACL</name>
<dbReference type="PROSITE" id="PS51257">
    <property type="entry name" value="PROKAR_LIPOPROTEIN"/>
    <property type="match status" value="1"/>
</dbReference>
<dbReference type="PATRIC" id="fig|1461583.4.peg.2065"/>
<feature type="region of interest" description="Disordered" evidence="1">
    <location>
        <begin position="235"/>
        <end position="255"/>
    </location>
</feature>
<sequence length="255" mass="29279">MKKHYAVGLTLVLAVLMLSGCMFPDSQKAQNQVPYADQLASVQRAVDQFRDDTGGLVPIKTRDMDTDIFIKYLVDFDRIVPKYMPEPPGNAYEKGGIYQYIIWDPENKAEVKLVDLNMPERIREIRIRSLNRYMPIAEPINAKAYTIDYKTLGFKEPLTVKSPYSNHQLPIFMTGDGNLYVDYTLDLAEILREEKPDVKPGDDIRDLLIDRSPIVPAYSIPYTVDENNEPVMMFGKKQEEEAKEREVTEDSTETE</sequence>
<organism evidence="3">
    <name type="scientific">Metalysinibacillus saudimassiliensis</name>
    <dbReference type="NCBI Taxonomy" id="1461583"/>
    <lineage>
        <taxon>Bacteria</taxon>
        <taxon>Bacillati</taxon>
        <taxon>Bacillota</taxon>
        <taxon>Bacilli</taxon>
        <taxon>Bacillales</taxon>
        <taxon>Caryophanaceae</taxon>
        <taxon>Metalysinibacillus</taxon>
    </lineage>
</organism>
<evidence type="ECO:0000313" key="3">
    <source>
        <dbReference type="EMBL" id="CEA04792.1"/>
    </source>
</evidence>
<dbReference type="AlphaFoldDB" id="A0A078MHA5"/>